<feature type="domain" description="N-terminal Ras-GEF" evidence="7">
    <location>
        <begin position="526"/>
        <end position="666"/>
    </location>
</feature>
<dbReference type="AlphaFoldDB" id="A0A9P1MZT4"/>
<feature type="domain" description="DEP" evidence="6">
    <location>
        <begin position="259"/>
        <end position="325"/>
    </location>
</feature>
<dbReference type="Gene3D" id="1.20.870.10">
    <property type="entry name" value="Son of sevenless (SoS) protein Chain: S domain 1"/>
    <property type="match status" value="1"/>
</dbReference>
<dbReference type="SMART" id="SM00049">
    <property type="entry name" value="DEP"/>
    <property type="match status" value="1"/>
</dbReference>
<evidence type="ECO:0000259" key="7">
    <source>
        <dbReference type="PROSITE" id="PS50212"/>
    </source>
</evidence>
<dbReference type="CDD" id="cd06224">
    <property type="entry name" value="REM"/>
    <property type="match status" value="1"/>
</dbReference>
<dbReference type="PROSITE" id="PS50042">
    <property type="entry name" value="CNMP_BINDING_3"/>
    <property type="match status" value="2"/>
</dbReference>
<dbReference type="InterPro" id="IPR029071">
    <property type="entry name" value="Ubiquitin-like_domsf"/>
</dbReference>
<dbReference type="Pfam" id="PF00617">
    <property type="entry name" value="RasGEF"/>
    <property type="match status" value="1"/>
</dbReference>
<dbReference type="Pfam" id="PF00027">
    <property type="entry name" value="cNMP_binding"/>
    <property type="match status" value="2"/>
</dbReference>
<dbReference type="InterPro" id="IPR008937">
    <property type="entry name" value="Ras-like_GEF"/>
</dbReference>
<dbReference type="InterPro" id="IPR036388">
    <property type="entry name" value="WH-like_DNA-bd_sf"/>
</dbReference>
<dbReference type="GO" id="GO:0005886">
    <property type="term" value="C:plasma membrane"/>
    <property type="evidence" value="ECO:0007669"/>
    <property type="project" value="TreeGrafter"/>
</dbReference>
<evidence type="ECO:0000259" key="4">
    <source>
        <dbReference type="PROSITE" id="PS50009"/>
    </source>
</evidence>
<dbReference type="Gene3D" id="1.10.8.1240">
    <property type="match status" value="1"/>
</dbReference>
<evidence type="ECO:0000313" key="8">
    <source>
        <dbReference type="EMBL" id="CAI5444773.1"/>
    </source>
</evidence>
<feature type="domain" description="Cyclic nucleotide-binding" evidence="5">
    <location>
        <begin position="383"/>
        <end position="484"/>
    </location>
</feature>
<protein>
    <submittedName>
        <fullName evidence="8">Uncharacterized protein</fullName>
    </submittedName>
</protein>
<dbReference type="Pfam" id="PF00618">
    <property type="entry name" value="RasGEF_N"/>
    <property type="match status" value="1"/>
</dbReference>
<dbReference type="InterPro" id="IPR000651">
    <property type="entry name" value="Ras-like_Gua-exchang_fac_N"/>
</dbReference>
<proteinExistence type="predicted"/>
<dbReference type="SMART" id="SM00229">
    <property type="entry name" value="RasGEFN"/>
    <property type="match status" value="1"/>
</dbReference>
<evidence type="ECO:0000259" key="6">
    <source>
        <dbReference type="PROSITE" id="PS50186"/>
    </source>
</evidence>
<evidence type="ECO:0000256" key="3">
    <source>
        <dbReference type="SAM" id="MobiDB-lite"/>
    </source>
</evidence>
<sequence>MERVVSRVRRLSPLHTLSDALIISLLSKSDCQPDSIQQGVVLFEKEEPTCYWYLLLSGEVQLFRRNYSGNFRHMKTLRCGALFGDLSTPTHSCSCIVSRPCQVIRISQQHFLSIYNKHGDHLQSFICIMHDIVEDSDITPMSSSPIQPKIGGLYNGQRSEDLFVTSSSSPSSRGKEKEVVVVVSRQLPQLSHLNGSSNSQNGVHHPHHQNGAPSSSFIEFRSSSGIEIQIDECGEYLHRKMLTDGHHVIRDILVQNTQFANCMLGVEMVDWLLTLFVSTSTTSSSLSRLQMCAIWQVLMNHNVIAHIDGEHKFHDKNNSFYRWTRQIRDAQNAPSFEDLAQMIMFLSSIAPETLFMMILAKPSHERSPEELDIVYEELIHIKALSHLSTMVKRQLANVIEIEQFSHAGSVVFRQGEIGAHWYIVLKGAVDVNVHGKGVVCTLREGDDFGKLALVNDSPRAATIVTREDDSHFLVVDKTHFNIILRQVEANTVRLREFGEDVLVLEKIDIPRGAALENSNSAQFSTCGYSVMAGRAEKILEYVLETRIDALGDDNINELDVFVEDFILTHEAFMPANAVCNYLKTYYFRPPYKATPGSMLVDSYSTEDICSKRRVVQFVHVWCHLLRVNFFLNPVANSFVEELFCHVIDDQKRISGPGMADIVGRVSALRTIRENVQLILARHPSTIIDCGVLSAHTPVPILPSDICNQIIHLADTTCFVLQIRVDKTAEEICELSRRRARIFQPDPLFLVEVKSNGEKLIFAKTDRAVPTVLSLNSKLYVVHKEDIDRLQAIEERNSLSHSSVLQLIDAQELAHQLFLFHLQLLRATDASELLFQVIGRESFPLSMPYNLDLLVRRFNEVQHWATTEVLLAANDAIRVETLRKFIKIAGHARENQDLLTVFAITLGLSHVSVSRLHFTWGRLPSKTRKKFVEFENLLDPARNHRIYRILVAKMQPPYIPFVPLILKDLMFIHQGNKSFYNGLVNFEKMHMFAKVLRAFRYCKTSPHEGLESDTIESQSLIRNLRVVDNQRILMQLSYDIEPKQTKRDLHF</sequence>
<dbReference type="PRINTS" id="PR00103">
    <property type="entry name" value="CAMPKINASE"/>
</dbReference>
<keyword evidence="9" id="KW-1185">Reference proteome</keyword>
<organism evidence="8 9">
    <name type="scientific">Caenorhabditis angaria</name>
    <dbReference type="NCBI Taxonomy" id="860376"/>
    <lineage>
        <taxon>Eukaryota</taxon>
        <taxon>Metazoa</taxon>
        <taxon>Ecdysozoa</taxon>
        <taxon>Nematoda</taxon>
        <taxon>Chromadorea</taxon>
        <taxon>Rhabditida</taxon>
        <taxon>Rhabditina</taxon>
        <taxon>Rhabditomorpha</taxon>
        <taxon>Rhabditoidea</taxon>
        <taxon>Rhabditidae</taxon>
        <taxon>Peloderinae</taxon>
        <taxon>Caenorhabditis</taxon>
    </lineage>
</organism>
<dbReference type="SUPFAM" id="SSF46785">
    <property type="entry name" value="Winged helix' DNA-binding domain"/>
    <property type="match status" value="1"/>
</dbReference>
<feature type="region of interest" description="Disordered" evidence="3">
    <location>
        <begin position="191"/>
        <end position="216"/>
    </location>
</feature>
<evidence type="ECO:0000313" key="9">
    <source>
        <dbReference type="Proteomes" id="UP001152747"/>
    </source>
</evidence>
<dbReference type="PROSITE" id="PS50009">
    <property type="entry name" value="RASGEF_CAT"/>
    <property type="match status" value="1"/>
</dbReference>
<dbReference type="Gene3D" id="1.10.10.10">
    <property type="entry name" value="Winged helix-like DNA-binding domain superfamily/Winged helix DNA-binding domain"/>
    <property type="match status" value="1"/>
</dbReference>
<dbReference type="OrthoDB" id="21144at2759"/>
<reference evidence="8" key="1">
    <citation type="submission" date="2022-11" db="EMBL/GenBank/DDBJ databases">
        <authorList>
            <person name="Kikuchi T."/>
        </authorList>
    </citation>
    <scope>NUCLEOTIDE SEQUENCE</scope>
    <source>
        <strain evidence="8">PS1010</strain>
    </source>
</reference>
<name>A0A9P1MZT4_9PELO</name>
<dbReference type="InterPro" id="IPR036390">
    <property type="entry name" value="WH_DNA-bd_sf"/>
</dbReference>
<dbReference type="GO" id="GO:0005085">
    <property type="term" value="F:guanyl-nucleotide exchange factor activity"/>
    <property type="evidence" value="ECO:0007669"/>
    <property type="project" value="UniProtKB-KW"/>
</dbReference>
<dbReference type="InterPro" id="IPR019804">
    <property type="entry name" value="Ras_G-nucl-exch_fac_CS"/>
</dbReference>
<dbReference type="SUPFAM" id="SSF54236">
    <property type="entry name" value="Ubiquitin-like"/>
    <property type="match status" value="1"/>
</dbReference>
<dbReference type="InterPro" id="IPR023578">
    <property type="entry name" value="Ras_GEF_dom_sf"/>
</dbReference>
<dbReference type="InterPro" id="IPR000595">
    <property type="entry name" value="cNMP-bd_dom"/>
</dbReference>
<evidence type="ECO:0000256" key="2">
    <source>
        <dbReference type="PROSITE-ProRule" id="PRU00168"/>
    </source>
</evidence>
<comment type="caution">
    <text evidence="8">The sequence shown here is derived from an EMBL/GenBank/DDBJ whole genome shotgun (WGS) entry which is preliminary data.</text>
</comment>
<dbReference type="InterPro" id="IPR036964">
    <property type="entry name" value="RASGEF_cat_dom_sf"/>
</dbReference>
<dbReference type="PANTHER" id="PTHR23113:SF327">
    <property type="entry name" value="EXCHANGE PROTEIN DIRECTLY ACTIVATED BY CAMP, ISOFORM E"/>
    <property type="match status" value="1"/>
</dbReference>
<dbReference type="InterPro" id="IPR018490">
    <property type="entry name" value="cNMP-bd_dom_sf"/>
</dbReference>
<dbReference type="PROSITE" id="PS50212">
    <property type="entry name" value="RASGEF_NTER"/>
    <property type="match status" value="1"/>
</dbReference>
<dbReference type="CDD" id="cd00038">
    <property type="entry name" value="CAP_ED"/>
    <property type="match status" value="2"/>
</dbReference>
<dbReference type="SMART" id="SM00147">
    <property type="entry name" value="RasGEF"/>
    <property type="match status" value="1"/>
</dbReference>
<dbReference type="SUPFAM" id="SSF51206">
    <property type="entry name" value="cAMP-binding domain-like"/>
    <property type="match status" value="2"/>
</dbReference>
<accession>A0A9P1MZT4</accession>
<dbReference type="GO" id="GO:0007265">
    <property type="term" value="P:Ras protein signal transduction"/>
    <property type="evidence" value="ECO:0007669"/>
    <property type="project" value="TreeGrafter"/>
</dbReference>
<dbReference type="InterPro" id="IPR001895">
    <property type="entry name" value="RASGEF_cat_dom"/>
</dbReference>
<dbReference type="SMART" id="SM00100">
    <property type="entry name" value="cNMP"/>
    <property type="match status" value="2"/>
</dbReference>
<dbReference type="PROSITE" id="PS00720">
    <property type="entry name" value="RASGEF"/>
    <property type="match status" value="1"/>
</dbReference>
<evidence type="ECO:0000259" key="5">
    <source>
        <dbReference type="PROSITE" id="PS50042"/>
    </source>
</evidence>
<dbReference type="Gene3D" id="2.60.120.10">
    <property type="entry name" value="Jelly Rolls"/>
    <property type="match status" value="2"/>
</dbReference>
<dbReference type="EMBL" id="CANHGI010000003">
    <property type="protein sequence ID" value="CAI5444773.1"/>
    <property type="molecule type" value="Genomic_DNA"/>
</dbReference>
<gene>
    <name evidence="8" type="ORF">CAMP_LOCUS7410</name>
</gene>
<dbReference type="PROSITE" id="PS50186">
    <property type="entry name" value="DEP"/>
    <property type="match status" value="1"/>
</dbReference>
<dbReference type="SUPFAM" id="SSF48366">
    <property type="entry name" value="Ras GEF"/>
    <property type="match status" value="1"/>
</dbReference>
<dbReference type="Proteomes" id="UP001152747">
    <property type="component" value="Unassembled WGS sequence"/>
</dbReference>
<dbReference type="InterPro" id="IPR000591">
    <property type="entry name" value="DEP_dom"/>
</dbReference>
<dbReference type="InterPro" id="IPR014710">
    <property type="entry name" value="RmlC-like_jellyroll"/>
</dbReference>
<feature type="domain" description="Cyclic nucleotide-binding" evidence="5">
    <location>
        <begin position="36"/>
        <end position="87"/>
    </location>
</feature>
<keyword evidence="1 2" id="KW-0344">Guanine-nucleotide releasing factor</keyword>
<dbReference type="Pfam" id="PF00610">
    <property type="entry name" value="DEP"/>
    <property type="match status" value="1"/>
</dbReference>
<feature type="domain" description="Ras-GEF" evidence="4">
    <location>
        <begin position="808"/>
        <end position="1042"/>
    </location>
</feature>
<dbReference type="Gene3D" id="1.10.840.10">
    <property type="entry name" value="Ras guanine-nucleotide exchange factors catalytic domain"/>
    <property type="match status" value="1"/>
</dbReference>
<feature type="compositionally biased region" description="Polar residues" evidence="3">
    <location>
        <begin position="191"/>
        <end position="202"/>
    </location>
</feature>
<dbReference type="PANTHER" id="PTHR23113">
    <property type="entry name" value="GUANINE NUCLEOTIDE EXCHANGE FACTOR"/>
    <property type="match status" value="1"/>
</dbReference>
<evidence type="ECO:0000256" key="1">
    <source>
        <dbReference type="ARBA" id="ARBA00022658"/>
    </source>
</evidence>
<dbReference type="Gene3D" id="3.10.20.90">
    <property type="entry name" value="Phosphatidylinositol 3-kinase Catalytic Subunit, Chain A, domain 1"/>
    <property type="match status" value="1"/>
</dbReference>